<dbReference type="EMBL" id="BMAW01087795">
    <property type="protein sequence ID" value="GFS31641.1"/>
    <property type="molecule type" value="Genomic_DNA"/>
</dbReference>
<evidence type="ECO:0000313" key="2">
    <source>
        <dbReference type="Proteomes" id="UP000887013"/>
    </source>
</evidence>
<evidence type="ECO:0000313" key="1">
    <source>
        <dbReference type="EMBL" id="GFS31641.1"/>
    </source>
</evidence>
<protein>
    <submittedName>
        <fullName evidence="1">Uncharacterized protein</fullName>
    </submittedName>
</protein>
<dbReference type="AlphaFoldDB" id="A0A8X6M8G8"/>
<dbReference type="OrthoDB" id="10576269at2759"/>
<proteinExistence type="predicted"/>
<gene>
    <name evidence="1" type="ORF">NPIL_506911</name>
</gene>
<organism evidence="1 2">
    <name type="scientific">Nephila pilipes</name>
    <name type="common">Giant wood spider</name>
    <name type="synonym">Nephila maculata</name>
    <dbReference type="NCBI Taxonomy" id="299642"/>
    <lineage>
        <taxon>Eukaryota</taxon>
        <taxon>Metazoa</taxon>
        <taxon>Ecdysozoa</taxon>
        <taxon>Arthropoda</taxon>
        <taxon>Chelicerata</taxon>
        <taxon>Arachnida</taxon>
        <taxon>Araneae</taxon>
        <taxon>Araneomorphae</taxon>
        <taxon>Entelegynae</taxon>
        <taxon>Araneoidea</taxon>
        <taxon>Nephilidae</taxon>
        <taxon>Nephila</taxon>
    </lineage>
</organism>
<sequence length="94" mass="10926">MEIDSAKDLPEVHRNDLKNTKGEVLKSDWQNIQSNQMSCSICTAIENANLRDMEGKFGMERVPIVPFYLKTELFELSEIEICLNDHDKTENLYF</sequence>
<keyword evidence="2" id="KW-1185">Reference proteome</keyword>
<dbReference type="Proteomes" id="UP000887013">
    <property type="component" value="Unassembled WGS sequence"/>
</dbReference>
<reference evidence="1" key="1">
    <citation type="submission" date="2020-08" db="EMBL/GenBank/DDBJ databases">
        <title>Multicomponent nature underlies the extraordinary mechanical properties of spider dragline silk.</title>
        <authorList>
            <person name="Kono N."/>
            <person name="Nakamura H."/>
            <person name="Mori M."/>
            <person name="Yoshida Y."/>
            <person name="Ohtoshi R."/>
            <person name="Malay A.D."/>
            <person name="Moran D.A.P."/>
            <person name="Tomita M."/>
            <person name="Numata K."/>
            <person name="Arakawa K."/>
        </authorList>
    </citation>
    <scope>NUCLEOTIDE SEQUENCE</scope>
</reference>
<name>A0A8X6M8G8_NEPPI</name>
<comment type="caution">
    <text evidence="1">The sequence shown here is derived from an EMBL/GenBank/DDBJ whole genome shotgun (WGS) entry which is preliminary data.</text>
</comment>
<accession>A0A8X6M8G8</accession>